<gene>
    <name evidence="1" type="ORF">MNOMIAMN_00002</name>
</gene>
<sequence length="92" mass="10075">MLEVDRENVAECIWGLTHFYEKAVGRDPVRVNDGLGGRGIGKKRMAACNEVHRGSIFALTRNGADPIVVVSHCMKGGKPVNVRLVHMTPGFM</sequence>
<evidence type="ECO:0000313" key="1">
    <source>
        <dbReference type="EMBL" id="QNO42962.1"/>
    </source>
</evidence>
<accession>A0A7G9Y4M8</accession>
<protein>
    <submittedName>
        <fullName evidence="1">Uncharacterized protein</fullName>
    </submittedName>
</protein>
<reference evidence="1" key="1">
    <citation type="submission" date="2020-06" db="EMBL/GenBank/DDBJ databases">
        <title>Unique genomic features of the anaerobic methanotrophic archaea.</title>
        <authorList>
            <person name="Chadwick G.L."/>
            <person name="Skennerton C.T."/>
            <person name="Laso-Perez R."/>
            <person name="Leu A.O."/>
            <person name="Speth D.R."/>
            <person name="Yu H."/>
            <person name="Morgan-Lang C."/>
            <person name="Hatzenpichler R."/>
            <person name="Goudeau D."/>
            <person name="Malmstrom R."/>
            <person name="Brazelton W.J."/>
            <person name="Woyke T."/>
            <person name="Hallam S.J."/>
            <person name="Tyson G.W."/>
            <person name="Wegener G."/>
            <person name="Boetius A."/>
            <person name="Orphan V."/>
        </authorList>
    </citation>
    <scope>NUCLEOTIDE SEQUENCE</scope>
</reference>
<dbReference type="AlphaFoldDB" id="A0A7G9Y4M8"/>
<name>A0A7G9Y4M8_9EURY</name>
<organism evidence="1">
    <name type="scientific">Candidatus Methanogaster sp. ANME-2c ERB4</name>
    <dbReference type="NCBI Taxonomy" id="2759911"/>
    <lineage>
        <taxon>Archaea</taxon>
        <taxon>Methanobacteriati</taxon>
        <taxon>Methanobacteriota</taxon>
        <taxon>Stenosarchaea group</taxon>
        <taxon>Methanomicrobia</taxon>
        <taxon>Methanosarcinales</taxon>
        <taxon>ANME-2 cluster</taxon>
        <taxon>Candidatus Methanogasteraceae</taxon>
        <taxon>Candidatus Methanogaster</taxon>
    </lineage>
</organism>
<proteinExistence type="predicted"/>
<dbReference type="EMBL" id="MT630784">
    <property type="protein sequence ID" value="QNO42962.1"/>
    <property type="molecule type" value="Genomic_DNA"/>
</dbReference>